<evidence type="ECO:0000313" key="1">
    <source>
        <dbReference type="Proteomes" id="UP001652623"/>
    </source>
</evidence>
<dbReference type="Proteomes" id="UP001652623">
    <property type="component" value="Chromosome 6"/>
</dbReference>
<organism evidence="1 2">
    <name type="scientific">Ziziphus jujuba</name>
    <name type="common">Chinese jujube</name>
    <name type="synonym">Ziziphus sativa</name>
    <dbReference type="NCBI Taxonomy" id="326968"/>
    <lineage>
        <taxon>Eukaryota</taxon>
        <taxon>Viridiplantae</taxon>
        <taxon>Streptophyta</taxon>
        <taxon>Embryophyta</taxon>
        <taxon>Tracheophyta</taxon>
        <taxon>Spermatophyta</taxon>
        <taxon>Magnoliopsida</taxon>
        <taxon>eudicotyledons</taxon>
        <taxon>Gunneridae</taxon>
        <taxon>Pentapetalae</taxon>
        <taxon>rosids</taxon>
        <taxon>fabids</taxon>
        <taxon>Rosales</taxon>
        <taxon>Rhamnaceae</taxon>
        <taxon>Paliureae</taxon>
        <taxon>Ziziphus</taxon>
    </lineage>
</organism>
<keyword evidence="1" id="KW-1185">Reference proteome</keyword>
<evidence type="ECO:0000313" key="2">
    <source>
        <dbReference type="RefSeq" id="XP_048320634.2"/>
    </source>
</evidence>
<reference evidence="2" key="1">
    <citation type="submission" date="2025-08" db="UniProtKB">
        <authorList>
            <consortium name="RefSeq"/>
        </authorList>
    </citation>
    <scope>IDENTIFICATION</scope>
    <source>
        <tissue evidence="2">Seedling</tissue>
    </source>
</reference>
<gene>
    <name evidence="2" type="primary">LOC112493382</name>
</gene>
<sequence>MVFRERERDWIINLSLEFLRVEGRVERLYINKKGETFMLRFNGAPWKHRLALSISLSNVCYFVRMSLPYVFHRWIIQGHKKQVKLAELFRWFNKSDVACEDQKLLQKENQRVKHPYWSSGLNQKGEQRAQSFAHKNLIQHTIFSFTLSSLNSRKSGMQQSRFYHFKAFLLSDLFS</sequence>
<proteinExistence type="predicted"/>
<dbReference type="RefSeq" id="XP_048320634.2">
    <property type="nucleotide sequence ID" value="XM_048464677.2"/>
</dbReference>
<dbReference type="GeneID" id="112493382"/>
<name>A0ABM3I4V2_ZIZJJ</name>
<accession>A0ABM3I4V2</accession>
<protein>
    <submittedName>
        <fullName evidence="2">Uncharacterized protein LOC112493382</fullName>
    </submittedName>
</protein>